<sequence length="145" mass="14752">MNRVITSAVVAVAAAAVVMSVAGCTGEAAKDAELATGYANLTTALTKVGDQFDDTPTREEFNAAAKELGVDVTMERSTEQGGCLTSNGFTVNSTPAGMFFSRSGCVTSNNESDVVLSPTGSVIKGAAIRAQVRELIQGASSSPTP</sequence>
<evidence type="ECO:0000313" key="3">
    <source>
        <dbReference type="Proteomes" id="UP000291758"/>
    </source>
</evidence>
<feature type="chain" id="PRO_5039582244" evidence="1">
    <location>
        <begin position="23"/>
        <end position="145"/>
    </location>
</feature>
<keyword evidence="3" id="KW-1185">Reference proteome</keyword>
<dbReference type="Proteomes" id="UP000291758">
    <property type="component" value="Chromosome"/>
</dbReference>
<keyword evidence="1" id="KW-0732">Signal</keyword>
<name>A0A4P6ENF0_9MICO</name>
<accession>A0A4P6ENF0</accession>
<feature type="signal peptide" evidence="1">
    <location>
        <begin position="1"/>
        <end position="22"/>
    </location>
</feature>
<dbReference type="EMBL" id="CP035495">
    <property type="protein sequence ID" value="QAY63936.1"/>
    <property type="molecule type" value="Genomic_DNA"/>
</dbReference>
<gene>
    <name evidence="2" type="ORF">ET495_12660</name>
</gene>
<evidence type="ECO:0000256" key="1">
    <source>
        <dbReference type="SAM" id="SignalP"/>
    </source>
</evidence>
<evidence type="ECO:0000313" key="2">
    <source>
        <dbReference type="EMBL" id="QAY63936.1"/>
    </source>
</evidence>
<organism evidence="2 3">
    <name type="scientific">Xylanimonas allomyrinae</name>
    <dbReference type="NCBI Taxonomy" id="2509459"/>
    <lineage>
        <taxon>Bacteria</taxon>
        <taxon>Bacillati</taxon>
        <taxon>Actinomycetota</taxon>
        <taxon>Actinomycetes</taxon>
        <taxon>Micrococcales</taxon>
        <taxon>Promicromonosporaceae</taxon>
        <taxon>Xylanimonas</taxon>
    </lineage>
</organism>
<proteinExistence type="predicted"/>
<dbReference type="KEGG" id="xyl:ET495_12660"/>
<reference evidence="2 3" key="1">
    <citation type="submission" date="2019-01" db="EMBL/GenBank/DDBJ databases">
        <title>Genome sequencing of strain 2JSPR-7.</title>
        <authorList>
            <person name="Heo J."/>
            <person name="Kim S.-J."/>
            <person name="Kim J.-S."/>
            <person name="Hong S.-B."/>
            <person name="Kwon S.-W."/>
        </authorList>
    </citation>
    <scope>NUCLEOTIDE SEQUENCE [LARGE SCALE GENOMIC DNA]</scope>
    <source>
        <strain evidence="2 3">2JSPR-7</strain>
    </source>
</reference>
<dbReference type="AlphaFoldDB" id="A0A4P6ENF0"/>
<dbReference type="PROSITE" id="PS51257">
    <property type="entry name" value="PROKAR_LIPOPROTEIN"/>
    <property type="match status" value="1"/>
</dbReference>
<protein>
    <submittedName>
        <fullName evidence="2">Uncharacterized protein</fullName>
    </submittedName>
</protein>
<dbReference type="RefSeq" id="WP_129205096.1">
    <property type="nucleotide sequence ID" value="NZ_CP035495.1"/>
</dbReference>